<dbReference type="EMBL" id="CM035442">
    <property type="protein sequence ID" value="KAH7279157.1"/>
    <property type="molecule type" value="Genomic_DNA"/>
</dbReference>
<dbReference type="OrthoDB" id="685197at2759"/>
<evidence type="ECO:0000256" key="1">
    <source>
        <dbReference type="ARBA" id="ARBA00004651"/>
    </source>
</evidence>
<comment type="caution">
    <text evidence="11">The sequence shown here is derived from an EMBL/GenBank/DDBJ whole genome shotgun (WGS) entry which is preliminary data.</text>
</comment>
<comment type="subcellular location">
    <subcellularLocation>
        <location evidence="1 8">Cell membrane</location>
        <topology evidence="1 8">Multi-pass membrane protein</topology>
    </subcellularLocation>
</comment>
<keyword evidence="6 8" id="KW-1133">Transmembrane helix</keyword>
<evidence type="ECO:0000256" key="5">
    <source>
        <dbReference type="ARBA" id="ARBA00022692"/>
    </source>
</evidence>
<dbReference type="GO" id="GO:0005886">
    <property type="term" value="C:plasma membrane"/>
    <property type="evidence" value="ECO:0007669"/>
    <property type="project" value="UniProtKB-SubCell"/>
</dbReference>
<keyword evidence="7 8" id="KW-0472">Membrane</keyword>
<name>A0A8T2Q580_CERRI</name>
<protein>
    <recommendedName>
        <fullName evidence="8">CASP-like protein</fullName>
    </recommendedName>
</protein>
<feature type="transmembrane region" description="Helical" evidence="8">
    <location>
        <begin position="151"/>
        <end position="178"/>
    </location>
</feature>
<keyword evidence="12" id="KW-1185">Reference proteome</keyword>
<dbReference type="AlphaFoldDB" id="A0A8T2Q580"/>
<sequence length="260" mass="28461">MAGHRRRKNGEPSESNIERIEQGRRRVGPPDVNPGNQPYYGDRPSVSPPPVAAPIFDGPQQNESRMAKLALVAALLFRIITILLLSFHIFVIVTSSQSTNNLKISYSDYPPFRYSISTACLGLLFCIYDIFSLIMRNWLGNFTCSGKALLYLTYIGDQITMVLVLSGGSAVAATLTLFHKIDMCDWLEGDSPPSPPGGYDPGSELSPQSPCTVYSYDQLYHRLSAGTGLLFSGFLILLASFVISSHSLHASQSAASPKHR</sequence>
<feature type="transmembrane region" description="Helical" evidence="8">
    <location>
        <begin position="112"/>
        <end position="131"/>
    </location>
</feature>
<accession>A0A8T2Q580</accession>
<evidence type="ECO:0000313" key="11">
    <source>
        <dbReference type="EMBL" id="KAH7279157.1"/>
    </source>
</evidence>
<comment type="similarity">
    <text evidence="2 8">Belongs to the Casparian strip membrane proteins (CASP) family.</text>
</comment>
<evidence type="ECO:0000256" key="6">
    <source>
        <dbReference type="ARBA" id="ARBA00022989"/>
    </source>
</evidence>
<reference evidence="11" key="1">
    <citation type="submission" date="2021-08" db="EMBL/GenBank/DDBJ databases">
        <title>WGS assembly of Ceratopteris richardii.</title>
        <authorList>
            <person name="Marchant D.B."/>
            <person name="Chen G."/>
            <person name="Jenkins J."/>
            <person name="Shu S."/>
            <person name="Leebens-Mack J."/>
            <person name="Grimwood J."/>
            <person name="Schmutz J."/>
            <person name="Soltis P."/>
            <person name="Soltis D."/>
            <person name="Chen Z.-H."/>
        </authorList>
    </citation>
    <scope>NUCLEOTIDE SEQUENCE</scope>
    <source>
        <strain evidence="11">Whitten #5841</strain>
        <tissue evidence="11">Leaf</tissue>
    </source>
</reference>
<evidence type="ECO:0000256" key="4">
    <source>
        <dbReference type="ARBA" id="ARBA00022475"/>
    </source>
</evidence>
<gene>
    <name evidence="11" type="ORF">KP509_37G008000</name>
</gene>
<dbReference type="InterPro" id="IPR006702">
    <property type="entry name" value="CASP_dom"/>
</dbReference>
<evidence type="ECO:0000256" key="7">
    <source>
        <dbReference type="ARBA" id="ARBA00023136"/>
    </source>
</evidence>
<feature type="domain" description="Casparian strip membrane protein" evidence="10">
    <location>
        <begin position="72"/>
        <end position="181"/>
    </location>
</feature>
<organism evidence="11 12">
    <name type="scientific">Ceratopteris richardii</name>
    <name type="common">Triangle waterfern</name>
    <dbReference type="NCBI Taxonomy" id="49495"/>
    <lineage>
        <taxon>Eukaryota</taxon>
        <taxon>Viridiplantae</taxon>
        <taxon>Streptophyta</taxon>
        <taxon>Embryophyta</taxon>
        <taxon>Tracheophyta</taxon>
        <taxon>Polypodiopsida</taxon>
        <taxon>Polypodiidae</taxon>
        <taxon>Polypodiales</taxon>
        <taxon>Pteridineae</taxon>
        <taxon>Pteridaceae</taxon>
        <taxon>Parkerioideae</taxon>
        <taxon>Ceratopteris</taxon>
    </lineage>
</organism>
<keyword evidence="4 8" id="KW-1003">Cell membrane</keyword>
<evidence type="ECO:0000256" key="3">
    <source>
        <dbReference type="ARBA" id="ARBA00011489"/>
    </source>
</evidence>
<dbReference type="PANTHER" id="PTHR33573:SF17">
    <property type="entry name" value="CASP-LIKE PROTEIN 4D1"/>
    <property type="match status" value="1"/>
</dbReference>
<dbReference type="Proteomes" id="UP000825935">
    <property type="component" value="Chromosome 37"/>
</dbReference>
<evidence type="ECO:0000313" key="12">
    <source>
        <dbReference type="Proteomes" id="UP000825935"/>
    </source>
</evidence>
<evidence type="ECO:0000256" key="9">
    <source>
        <dbReference type="SAM" id="MobiDB-lite"/>
    </source>
</evidence>
<evidence type="ECO:0000256" key="2">
    <source>
        <dbReference type="ARBA" id="ARBA00007651"/>
    </source>
</evidence>
<dbReference type="PANTHER" id="PTHR33573">
    <property type="entry name" value="CASP-LIKE PROTEIN 4A4"/>
    <property type="match status" value="1"/>
</dbReference>
<feature type="region of interest" description="Disordered" evidence="9">
    <location>
        <begin position="1"/>
        <end position="43"/>
    </location>
</feature>
<feature type="transmembrane region" description="Helical" evidence="8">
    <location>
        <begin position="223"/>
        <end position="243"/>
    </location>
</feature>
<proteinExistence type="inferred from homology"/>
<feature type="transmembrane region" description="Helical" evidence="8">
    <location>
        <begin position="69"/>
        <end position="92"/>
    </location>
</feature>
<keyword evidence="5 8" id="KW-0812">Transmembrane</keyword>
<evidence type="ECO:0000259" key="10">
    <source>
        <dbReference type="Pfam" id="PF04535"/>
    </source>
</evidence>
<comment type="subunit">
    <text evidence="3 8">Homodimer and heterodimers.</text>
</comment>
<evidence type="ECO:0000256" key="8">
    <source>
        <dbReference type="RuleBase" id="RU361233"/>
    </source>
</evidence>
<dbReference type="Pfam" id="PF04535">
    <property type="entry name" value="CASP_dom"/>
    <property type="match status" value="1"/>
</dbReference>